<dbReference type="GO" id="GO:0031146">
    <property type="term" value="P:SCF-dependent proteasomal ubiquitin-dependent protein catabolic process"/>
    <property type="evidence" value="ECO:0007669"/>
    <property type="project" value="TreeGrafter"/>
</dbReference>
<evidence type="ECO:0000313" key="4">
    <source>
        <dbReference type="Proteomes" id="UP000678393"/>
    </source>
</evidence>
<evidence type="ECO:0000256" key="1">
    <source>
        <dbReference type="ARBA" id="ARBA00022786"/>
    </source>
</evidence>
<dbReference type="Pfam" id="PF12937">
    <property type="entry name" value="F-box-like"/>
    <property type="match status" value="1"/>
</dbReference>
<organism evidence="3 4">
    <name type="scientific">Candidula unifasciata</name>
    <dbReference type="NCBI Taxonomy" id="100452"/>
    <lineage>
        <taxon>Eukaryota</taxon>
        <taxon>Metazoa</taxon>
        <taxon>Spiralia</taxon>
        <taxon>Lophotrochozoa</taxon>
        <taxon>Mollusca</taxon>
        <taxon>Gastropoda</taxon>
        <taxon>Heterobranchia</taxon>
        <taxon>Euthyneura</taxon>
        <taxon>Panpulmonata</taxon>
        <taxon>Eupulmonata</taxon>
        <taxon>Stylommatophora</taxon>
        <taxon>Helicina</taxon>
        <taxon>Helicoidea</taxon>
        <taxon>Geomitridae</taxon>
        <taxon>Candidula</taxon>
    </lineage>
</organism>
<dbReference type="Proteomes" id="UP000678393">
    <property type="component" value="Unassembled WGS sequence"/>
</dbReference>
<dbReference type="InterPro" id="IPR036047">
    <property type="entry name" value="F-box-like_dom_sf"/>
</dbReference>
<reference evidence="3" key="1">
    <citation type="submission" date="2021-04" db="EMBL/GenBank/DDBJ databases">
        <authorList>
            <consortium name="Molecular Ecology Group"/>
        </authorList>
    </citation>
    <scope>NUCLEOTIDE SEQUENCE</scope>
</reference>
<dbReference type="InterPro" id="IPR006553">
    <property type="entry name" value="Leu-rich_rpt_Cys-con_subtyp"/>
</dbReference>
<dbReference type="InterPro" id="IPR057207">
    <property type="entry name" value="FBXL15_LRR"/>
</dbReference>
<dbReference type="GO" id="GO:0019005">
    <property type="term" value="C:SCF ubiquitin ligase complex"/>
    <property type="evidence" value="ECO:0007669"/>
    <property type="project" value="TreeGrafter"/>
</dbReference>
<dbReference type="InterPro" id="IPR032675">
    <property type="entry name" value="LRR_dom_sf"/>
</dbReference>
<dbReference type="Pfam" id="PF25372">
    <property type="entry name" value="DUF7885"/>
    <property type="match status" value="1"/>
</dbReference>
<dbReference type="PROSITE" id="PS50181">
    <property type="entry name" value="FBOX"/>
    <property type="match status" value="1"/>
</dbReference>
<keyword evidence="1" id="KW-0833">Ubl conjugation pathway</keyword>
<sequence length="602" mass="67155">MEQLPEELISHIFKFLSVPERKEASLVSKSWYSASLHPKLQKDLIVRCKPGEKDYLLQLNLFRRKLTHLEFGSGSSQKISEKALVSLLKECTSLELLDLSGCNSLFISGRLLSKDSDVKILRENLSRIRVLKLSHLRHMTDVTFERLVSVMENLEQISLSAVHMIFGNNLYAVNHCSPAMLHFTTFLKFVYGRTDKLKSIDLSYTALNDDALGVLAKISNLSLDVVSLKGCSQMSDKGLKLLVGQQHALKCLDVSECKGIGNDKDLFRILANNLPHLHTLMMRNCAKVGQCDVTALSGIGSLRNLDMGEVLRLFDRDLVKGLCCQGQRLTSLYMPSCPDIGDEFIIELCKSSTNLIDLDLSSCIRLTDASLHAITRNLTSLQTLRLSRCRELSDIGVLGYIPDKGIVPRFTFDFDHEGCPCCRERDSTVFRKPGNIRDHRSCVARAYISLQNGEPMFMLSNLKSLLVLDLSFCPRITNFGITEAVRFKDLRSLAVSGLPKLNDSAVTAIAQHNPSLEEVRITSNTMVTDVGVYELVSHCLQLNILDLNQCPALTDVCLKIIAASCKKISRLDISFNNLSMKAVGGLQSQLPKTKVVFKPHFD</sequence>
<dbReference type="InterPro" id="IPR001810">
    <property type="entry name" value="F-box_dom"/>
</dbReference>
<dbReference type="SUPFAM" id="SSF81383">
    <property type="entry name" value="F-box domain"/>
    <property type="match status" value="1"/>
</dbReference>
<dbReference type="Gene3D" id="3.80.10.10">
    <property type="entry name" value="Ribonuclease Inhibitor"/>
    <property type="match status" value="4"/>
</dbReference>
<evidence type="ECO:0000313" key="3">
    <source>
        <dbReference type="EMBL" id="CAG5125019.1"/>
    </source>
</evidence>
<comment type="caution">
    <text evidence="3">The sequence shown here is derived from an EMBL/GenBank/DDBJ whole genome shotgun (WGS) entry which is preliminary data.</text>
</comment>
<name>A0A8S3Z7C4_9EUPU</name>
<evidence type="ECO:0000259" key="2">
    <source>
        <dbReference type="PROSITE" id="PS50181"/>
    </source>
</evidence>
<proteinExistence type="predicted"/>
<accession>A0A8S3Z7C4</accession>
<protein>
    <recommendedName>
        <fullName evidence="2">F-box domain-containing protein</fullName>
    </recommendedName>
</protein>
<keyword evidence="4" id="KW-1185">Reference proteome</keyword>
<feature type="domain" description="F-box" evidence="2">
    <location>
        <begin position="1"/>
        <end position="44"/>
    </location>
</feature>
<gene>
    <name evidence="3" type="ORF">CUNI_LOCUS10577</name>
</gene>
<dbReference type="OrthoDB" id="27842at2759"/>
<dbReference type="PANTHER" id="PTHR13318:SF95">
    <property type="entry name" value="F-BOX PROTEIN YLR352W"/>
    <property type="match status" value="1"/>
</dbReference>
<dbReference type="EMBL" id="CAJHNH020001933">
    <property type="protein sequence ID" value="CAG5125019.1"/>
    <property type="molecule type" value="Genomic_DNA"/>
</dbReference>
<dbReference type="PANTHER" id="PTHR13318">
    <property type="entry name" value="PARTNER OF PAIRED, ISOFORM B-RELATED"/>
    <property type="match status" value="1"/>
</dbReference>
<dbReference type="SUPFAM" id="SSF52047">
    <property type="entry name" value="RNI-like"/>
    <property type="match status" value="2"/>
</dbReference>
<dbReference type="SMART" id="SM00367">
    <property type="entry name" value="LRR_CC"/>
    <property type="match status" value="10"/>
</dbReference>
<dbReference type="SMART" id="SM00256">
    <property type="entry name" value="FBOX"/>
    <property type="match status" value="1"/>
</dbReference>
<dbReference type="AlphaFoldDB" id="A0A8S3Z7C4"/>